<dbReference type="SMART" id="SM00646">
    <property type="entry name" value="Ami_3"/>
    <property type="match status" value="1"/>
</dbReference>
<dbReference type="CDD" id="cd02696">
    <property type="entry name" value="MurNAc-LAA"/>
    <property type="match status" value="1"/>
</dbReference>
<evidence type="ECO:0000313" key="4">
    <source>
        <dbReference type="Proteomes" id="UP001164965"/>
    </source>
</evidence>
<dbReference type="InterPro" id="IPR036365">
    <property type="entry name" value="PGBD-like_sf"/>
</dbReference>
<sequence>MQLLRSGDRGPAVAAVRASLLALDLLAPAPAGSENHFDDAVHDAVRRFQQEKGLIVDGLVGVMTWRRLEEAGYRFGQRTLIYSLSAPMAGDDVAELQTRLLELGFNAGRHDGVFGQQTDAALRDFQGQYGLGVDGICGPATRGALAPLTKVTGGSLHRIREEETLRVSGPRLRGKRIVIDPGHGGLDRGSVGTGPAGDVAESDVVWDIATLLEGRMTATGMETLLTRSQSTSPADVERAALANSWGADLVLSLHADAHRSPRAEGVATFHFGNPEGTSSSMGELLASYVQRELVVRTGMLDGRTHARTWELLRRTRMPTVQVELGYLSNSGDLAQLADPRVRSTVADALLVAVKRLYLLGENDRPTGTFTYADLLAEELTR</sequence>
<keyword evidence="4" id="KW-1185">Reference proteome</keyword>
<dbReference type="Pfam" id="PF01520">
    <property type="entry name" value="Amidase_3"/>
    <property type="match status" value="1"/>
</dbReference>
<proteinExistence type="predicted"/>
<reference evidence="3" key="1">
    <citation type="submission" date="2022-10" db="EMBL/GenBank/DDBJ databases">
        <title>Rhodococcus sp.75.</title>
        <authorList>
            <person name="Sun M."/>
        </authorList>
    </citation>
    <scope>NUCLEOTIDE SEQUENCE</scope>
    <source>
        <strain evidence="3">75</strain>
    </source>
</reference>
<protein>
    <submittedName>
        <fullName evidence="3">N-acetylmuramoyl-L-alanine amidase</fullName>
        <ecNumber evidence="3">3.5.1.28</ecNumber>
    </submittedName>
</protein>
<dbReference type="SUPFAM" id="SSF47090">
    <property type="entry name" value="PGBD-like"/>
    <property type="match status" value="2"/>
</dbReference>
<keyword evidence="1 3" id="KW-0378">Hydrolase</keyword>
<evidence type="ECO:0000256" key="1">
    <source>
        <dbReference type="ARBA" id="ARBA00022801"/>
    </source>
</evidence>
<dbReference type="EC" id="3.5.1.28" evidence="3"/>
<evidence type="ECO:0000313" key="3">
    <source>
        <dbReference type="EMBL" id="UZJ24690.1"/>
    </source>
</evidence>
<dbReference type="GO" id="GO:0008745">
    <property type="term" value="F:N-acetylmuramoyl-L-alanine amidase activity"/>
    <property type="evidence" value="ECO:0007669"/>
    <property type="project" value="UniProtKB-EC"/>
</dbReference>
<dbReference type="InterPro" id="IPR002477">
    <property type="entry name" value="Peptidoglycan-bd-like"/>
</dbReference>
<dbReference type="Proteomes" id="UP001164965">
    <property type="component" value="Chromosome"/>
</dbReference>
<evidence type="ECO:0000259" key="2">
    <source>
        <dbReference type="SMART" id="SM00646"/>
    </source>
</evidence>
<dbReference type="InterPro" id="IPR036366">
    <property type="entry name" value="PGBDSf"/>
</dbReference>
<dbReference type="SUPFAM" id="SSF53187">
    <property type="entry name" value="Zn-dependent exopeptidases"/>
    <property type="match status" value="1"/>
</dbReference>
<dbReference type="InterPro" id="IPR050695">
    <property type="entry name" value="N-acetylmuramoyl_amidase_3"/>
</dbReference>
<dbReference type="InterPro" id="IPR002508">
    <property type="entry name" value="MurNAc-LAA_cat"/>
</dbReference>
<dbReference type="PANTHER" id="PTHR30404">
    <property type="entry name" value="N-ACETYLMURAMOYL-L-ALANINE AMIDASE"/>
    <property type="match status" value="1"/>
</dbReference>
<organism evidence="3 4">
    <name type="scientific">Rhodococcus antarcticus</name>
    <dbReference type="NCBI Taxonomy" id="2987751"/>
    <lineage>
        <taxon>Bacteria</taxon>
        <taxon>Bacillati</taxon>
        <taxon>Actinomycetota</taxon>
        <taxon>Actinomycetes</taxon>
        <taxon>Mycobacteriales</taxon>
        <taxon>Nocardiaceae</taxon>
        <taxon>Rhodococcus</taxon>
    </lineage>
</organism>
<dbReference type="EMBL" id="CP110615">
    <property type="protein sequence ID" value="UZJ24690.1"/>
    <property type="molecule type" value="Genomic_DNA"/>
</dbReference>
<gene>
    <name evidence="3" type="ORF">RHODO2019_16495</name>
</gene>
<dbReference type="PANTHER" id="PTHR30404:SF0">
    <property type="entry name" value="N-ACETYLMURAMOYL-L-ALANINE AMIDASE AMIC"/>
    <property type="match status" value="1"/>
</dbReference>
<name>A0ABY6NZ77_9NOCA</name>
<dbReference type="Gene3D" id="3.40.630.40">
    <property type="entry name" value="Zn-dependent exopeptidases"/>
    <property type="match status" value="1"/>
</dbReference>
<dbReference type="Gene3D" id="1.10.101.10">
    <property type="entry name" value="PGBD-like superfamily/PGBD"/>
    <property type="match status" value="2"/>
</dbReference>
<dbReference type="Pfam" id="PF01471">
    <property type="entry name" value="PG_binding_1"/>
    <property type="match status" value="2"/>
</dbReference>
<dbReference type="RefSeq" id="WP_265382796.1">
    <property type="nucleotide sequence ID" value="NZ_CP110615.1"/>
</dbReference>
<feature type="domain" description="MurNAc-LAA" evidence="2">
    <location>
        <begin position="239"/>
        <end position="354"/>
    </location>
</feature>
<accession>A0ABY6NZ77</accession>